<dbReference type="InterPro" id="IPR022893">
    <property type="entry name" value="Shikimate_DH_fam"/>
</dbReference>
<comment type="caution">
    <text evidence="8">Lacks conserved residue(s) required for the propagation of feature annotation.</text>
</comment>
<name>A0A545TRI1_9PROT</name>
<evidence type="ECO:0000256" key="6">
    <source>
        <dbReference type="ARBA" id="ARBA00023141"/>
    </source>
</evidence>
<dbReference type="GO" id="GO:0004764">
    <property type="term" value="F:shikimate 3-dehydrogenase (NADP+) activity"/>
    <property type="evidence" value="ECO:0007669"/>
    <property type="project" value="UniProtKB-UniRule"/>
</dbReference>
<keyword evidence="6 8" id="KW-0057">Aromatic amino acid biosynthesis</keyword>
<evidence type="ECO:0000313" key="11">
    <source>
        <dbReference type="EMBL" id="TQV79837.1"/>
    </source>
</evidence>
<reference evidence="11 12" key="1">
    <citation type="submission" date="2019-06" db="EMBL/GenBank/DDBJ databases">
        <title>Whole genome sequence for Rhodospirillaceae sp. R148.</title>
        <authorList>
            <person name="Wang G."/>
        </authorList>
    </citation>
    <scope>NUCLEOTIDE SEQUENCE [LARGE SCALE GENOMIC DNA]</scope>
    <source>
        <strain evidence="11 12">R148</strain>
    </source>
</reference>
<evidence type="ECO:0000256" key="1">
    <source>
        <dbReference type="ARBA" id="ARBA00004871"/>
    </source>
</evidence>
<dbReference type="EMBL" id="VHSH01000004">
    <property type="protein sequence ID" value="TQV79837.1"/>
    <property type="molecule type" value="Genomic_DNA"/>
</dbReference>
<feature type="binding site" evidence="8">
    <location>
        <position position="228"/>
    </location>
    <ligand>
        <name>shikimate</name>
        <dbReference type="ChEBI" id="CHEBI:36208"/>
    </ligand>
</feature>
<evidence type="ECO:0000259" key="9">
    <source>
        <dbReference type="Pfam" id="PF01488"/>
    </source>
</evidence>
<feature type="binding site" evidence="8">
    <location>
        <position position="107"/>
    </location>
    <ligand>
        <name>shikimate</name>
        <dbReference type="ChEBI" id="CHEBI:36208"/>
    </ligand>
</feature>
<keyword evidence="4 8" id="KW-0521">NADP</keyword>
<proteinExistence type="inferred from homology"/>
<keyword evidence="3 8" id="KW-0028">Amino-acid biosynthesis</keyword>
<dbReference type="InterPro" id="IPR046346">
    <property type="entry name" value="Aminoacid_DH-like_N_sf"/>
</dbReference>
<dbReference type="Gene3D" id="3.40.50.10860">
    <property type="entry name" value="Leucine Dehydrogenase, chain A, domain 1"/>
    <property type="match status" value="1"/>
</dbReference>
<feature type="binding site" evidence="8">
    <location>
        <begin position="133"/>
        <end position="137"/>
    </location>
    <ligand>
        <name>NADP(+)</name>
        <dbReference type="ChEBI" id="CHEBI:58349"/>
    </ligand>
</feature>
<evidence type="ECO:0000256" key="3">
    <source>
        <dbReference type="ARBA" id="ARBA00022605"/>
    </source>
</evidence>
<dbReference type="Pfam" id="PF01488">
    <property type="entry name" value="Shikimate_DH"/>
    <property type="match status" value="1"/>
</dbReference>
<dbReference type="PANTHER" id="PTHR21089:SF1">
    <property type="entry name" value="BIFUNCTIONAL 3-DEHYDROQUINATE DEHYDRATASE_SHIKIMATE DEHYDROGENASE, CHLOROPLASTIC"/>
    <property type="match status" value="1"/>
</dbReference>
<dbReference type="HAMAP" id="MF_00222">
    <property type="entry name" value="Shikimate_DH_AroE"/>
    <property type="match status" value="1"/>
</dbReference>
<comment type="similarity">
    <text evidence="8">Belongs to the shikimate dehydrogenase family.</text>
</comment>
<dbReference type="GO" id="GO:0005829">
    <property type="term" value="C:cytosol"/>
    <property type="evidence" value="ECO:0007669"/>
    <property type="project" value="TreeGrafter"/>
</dbReference>
<feature type="domain" description="Quinate/shikimate 5-dehydrogenase/glutamyl-tRNA reductase" evidence="9">
    <location>
        <begin position="129"/>
        <end position="199"/>
    </location>
</feature>
<dbReference type="RefSeq" id="WP_142897017.1">
    <property type="nucleotide sequence ID" value="NZ_ML660055.1"/>
</dbReference>
<accession>A0A545TRI1</accession>
<gene>
    <name evidence="8" type="primary">aroE</name>
    <name evidence="11" type="ORF">FKG95_14185</name>
</gene>
<dbReference type="GO" id="GO:0009423">
    <property type="term" value="P:chorismate biosynthetic process"/>
    <property type="evidence" value="ECO:0007669"/>
    <property type="project" value="UniProtKB-UniRule"/>
</dbReference>
<feature type="domain" description="Shikimate dehydrogenase substrate binding N-terminal" evidence="10">
    <location>
        <begin position="12"/>
        <end position="94"/>
    </location>
</feature>
<dbReference type="GO" id="GO:0050661">
    <property type="term" value="F:NADP binding"/>
    <property type="evidence" value="ECO:0007669"/>
    <property type="project" value="InterPro"/>
</dbReference>
<dbReference type="CDD" id="cd01065">
    <property type="entry name" value="NAD_bind_Shikimate_DH"/>
    <property type="match status" value="1"/>
</dbReference>
<dbReference type="AlphaFoldDB" id="A0A545TRI1"/>
<evidence type="ECO:0000313" key="12">
    <source>
        <dbReference type="Proteomes" id="UP000315252"/>
    </source>
</evidence>
<feature type="binding site" evidence="8">
    <location>
        <begin position="20"/>
        <end position="22"/>
    </location>
    <ligand>
        <name>shikimate</name>
        <dbReference type="ChEBI" id="CHEBI:36208"/>
    </ligand>
</feature>
<dbReference type="GO" id="GO:0009073">
    <property type="term" value="P:aromatic amino acid family biosynthetic process"/>
    <property type="evidence" value="ECO:0007669"/>
    <property type="project" value="UniProtKB-KW"/>
</dbReference>
<keyword evidence="5 8" id="KW-0560">Oxidoreductase</keyword>
<feature type="binding site" evidence="8">
    <location>
        <position position="256"/>
    </location>
    <ligand>
        <name>shikimate</name>
        <dbReference type="ChEBI" id="CHEBI:36208"/>
    </ligand>
</feature>
<dbReference type="NCBIfam" id="NF001312">
    <property type="entry name" value="PRK00258.1-4"/>
    <property type="match status" value="1"/>
</dbReference>
<dbReference type="GO" id="GO:0008652">
    <property type="term" value="P:amino acid biosynthetic process"/>
    <property type="evidence" value="ECO:0007669"/>
    <property type="project" value="UniProtKB-KW"/>
</dbReference>
<keyword evidence="12" id="KW-1185">Reference proteome</keyword>
<dbReference type="Gene3D" id="3.40.50.720">
    <property type="entry name" value="NAD(P)-binding Rossmann-like Domain"/>
    <property type="match status" value="1"/>
</dbReference>
<comment type="subunit">
    <text evidence="8">Homodimer.</text>
</comment>
<dbReference type="Proteomes" id="UP000315252">
    <property type="component" value="Unassembled WGS sequence"/>
</dbReference>
<dbReference type="UniPathway" id="UPA00053">
    <property type="reaction ID" value="UER00087"/>
</dbReference>
<dbReference type="SUPFAM" id="SSF51735">
    <property type="entry name" value="NAD(P)-binding Rossmann-fold domains"/>
    <property type="match status" value="1"/>
</dbReference>
<dbReference type="Pfam" id="PF08501">
    <property type="entry name" value="Shikimate_dh_N"/>
    <property type="match status" value="1"/>
</dbReference>
<protein>
    <recommendedName>
        <fullName evidence="2 8">Shikimate dehydrogenase (NADP(+))</fullName>
        <shortName evidence="8">SDH</shortName>
        <ecNumber evidence="2 8">1.1.1.25</ecNumber>
    </recommendedName>
</protein>
<evidence type="ECO:0000256" key="7">
    <source>
        <dbReference type="ARBA" id="ARBA00049442"/>
    </source>
</evidence>
<feature type="binding site" evidence="8">
    <location>
        <begin position="157"/>
        <end position="162"/>
    </location>
    <ligand>
        <name>NADP(+)</name>
        <dbReference type="ChEBI" id="CHEBI:58349"/>
    </ligand>
</feature>
<dbReference type="InterPro" id="IPR036291">
    <property type="entry name" value="NAD(P)-bd_dom_sf"/>
</dbReference>
<dbReference type="SUPFAM" id="SSF53223">
    <property type="entry name" value="Aminoacid dehydrogenase-like, N-terminal domain"/>
    <property type="match status" value="1"/>
</dbReference>
<dbReference type="InterPro" id="IPR013708">
    <property type="entry name" value="Shikimate_DH-bd_N"/>
</dbReference>
<comment type="function">
    <text evidence="8">Involved in the biosynthesis of the chorismate, which leads to the biosynthesis of aromatic amino acids. Catalyzes the reversible NADPH linked reduction of 3-dehydroshikimate (DHSA) to yield shikimate (SA).</text>
</comment>
<evidence type="ECO:0000256" key="8">
    <source>
        <dbReference type="HAMAP-Rule" id="MF_00222"/>
    </source>
</evidence>
<dbReference type="GO" id="GO:0019632">
    <property type="term" value="P:shikimate metabolic process"/>
    <property type="evidence" value="ECO:0007669"/>
    <property type="project" value="InterPro"/>
</dbReference>
<dbReference type="EC" id="1.1.1.25" evidence="2 8"/>
<organism evidence="11 12">
    <name type="scientific">Denitrobaculum tricleocarpae</name>
    <dbReference type="NCBI Taxonomy" id="2591009"/>
    <lineage>
        <taxon>Bacteria</taxon>
        <taxon>Pseudomonadati</taxon>
        <taxon>Pseudomonadota</taxon>
        <taxon>Alphaproteobacteria</taxon>
        <taxon>Rhodospirillales</taxon>
        <taxon>Rhodospirillaceae</taxon>
        <taxon>Denitrobaculum</taxon>
    </lineage>
</organism>
<dbReference type="NCBIfam" id="TIGR00507">
    <property type="entry name" value="aroE"/>
    <property type="match status" value="1"/>
</dbReference>
<evidence type="ECO:0000259" key="10">
    <source>
        <dbReference type="Pfam" id="PF08501"/>
    </source>
</evidence>
<evidence type="ECO:0000256" key="2">
    <source>
        <dbReference type="ARBA" id="ARBA00012962"/>
    </source>
</evidence>
<dbReference type="OrthoDB" id="9792692at2"/>
<feature type="binding site" evidence="8">
    <location>
        <position position="226"/>
    </location>
    <ligand>
        <name>NADP(+)</name>
        <dbReference type="ChEBI" id="CHEBI:58349"/>
    </ligand>
</feature>
<evidence type="ECO:0000256" key="4">
    <source>
        <dbReference type="ARBA" id="ARBA00022857"/>
    </source>
</evidence>
<dbReference type="InterPro" id="IPR011342">
    <property type="entry name" value="Shikimate_DH"/>
</dbReference>
<comment type="pathway">
    <text evidence="1 8">Metabolic intermediate biosynthesis; chorismate biosynthesis; chorismate from D-erythrose 4-phosphate and phosphoenolpyruvate: step 4/7.</text>
</comment>
<feature type="active site" description="Proton acceptor" evidence="8">
    <location>
        <position position="71"/>
    </location>
</feature>
<sequence length="282" mass="29959">MSHSGKTLTAGVIGWPISHSRSPRLHGHWLDHYGIDGAYLPLPVRPENFDMAVKGLAAAGFRGANVTVPHKEAALRVCDRVDPFATKIGAVNTLVFAEDGISGSNTDAFGFLENLRSAGAGYRSDAGPAMVIGAGGAGRGIVAALLNDGAAEVRITNRTQSRAEQAADELAGRFEGKIEVVPWHQRADALADLALLVNSSSLGMSGQPDLELNLDRLSPDALVNDIVYTPLETTLLARARARGNQTVDGLGMLLHQARPGFHAWFGVNPEVTKSLRSRMLEP</sequence>
<dbReference type="PANTHER" id="PTHR21089">
    <property type="entry name" value="SHIKIMATE DEHYDROGENASE"/>
    <property type="match status" value="1"/>
</dbReference>
<feature type="binding site" evidence="8">
    <location>
        <position position="92"/>
    </location>
    <ligand>
        <name>shikimate</name>
        <dbReference type="ChEBI" id="CHEBI:36208"/>
    </ligand>
</feature>
<dbReference type="InterPro" id="IPR006151">
    <property type="entry name" value="Shikm_DH/Glu-tRNA_Rdtase"/>
</dbReference>
<feature type="binding site" evidence="8">
    <location>
        <position position="249"/>
    </location>
    <ligand>
        <name>NADP(+)</name>
        <dbReference type="ChEBI" id="CHEBI:58349"/>
    </ligand>
</feature>
<comment type="caution">
    <text evidence="11">The sequence shown here is derived from an EMBL/GenBank/DDBJ whole genome shotgun (WGS) entry which is preliminary data.</text>
</comment>
<evidence type="ECO:0000256" key="5">
    <source>
        <dbReference type="ARBA" id="ARBA00023002"/>
    </source>
</evidence>
<feature type="binding site" evidence="8">
    <location>
        <position position="67"/>
    </location>
    <ligand>
        <name>shikimate</name>
        <dbReference type="ChEBI" id="CHEBI:36208"/>
    </ligand>
</feature>
<comment type="catalytic activity">
    <reaction evidence="7 8">
        <text>shikimate + NADP(+) = 3-dehydroshikimate + NADPH + H(+)</text>
        <dbReference type="Rhea" id="RHEA:17737"/>
        <dbReference type="ChEBI" id="CHEBI:15378"/>
        <dbReference type="ChEBI" id="CHEBI:16630"/>
        <dbReference type="ChEBI" id="CHEBI:36208"/>
        <dbReference type="ChEBI" id="CHEBI:57783"/>
        <dbReference type="ChEBI" id="CHEBI:58349"/>
        <dbReference type="EC" id="1.1.1.25"/>
    </reaction>
</comment>